<accession>A0ABV0B8K1</accession>
<gene>
    <name evidence="1" type="ORF">TPR58_06990</name>
</gene>
<organism evidence="1 2">
    <name type="scientific">Sphingomonas rustica</name>
    <dbReference type="NCBI Taxonomy" id="3103142"/>
    <lineage>
        <taxon>Bacteria</taxon>
        <taxon>Pseudomonadati</taxon>
        <taxon>Pseudomonadota</taxon>
        <taxon>Alphaproteobacteria</taxon>
        <taxon>Sphingomonadales</taxon>
        <taxon>Sphingomonadaceae</taxon>
        <taxon>Sphingomonas</taxon>
    </lineage>
</organism>
<dbReference type="InterPro" id="IPR036913">
    <property type="entry name" value="YegP-like_sf"/>
</dbReference>
<proteinExistence type="predicted"/>
<evidence type="ECO:0008006" key="3">
    <source>
        <dbReference type="Google" id="ProtNLM"/>
    </source>
</evidence>
<dbReference type="RefSeq" id="WP_346245897.1">
    <property type="nucleotide sequence ID" value="NZ_JBDIZK010000003.1"/>
</dbReference>
<comment type="caution">
    <text evidence="1">The sequence shown here is derived from an EMBL/GenBank/DDBJ whole genome shotgun (WGS) entry which is preliminary data.</text>
</comment>
<evidence type="ECO:0000313" key="1">
    <source>
        <dbReference type="EMBL" id="MEN3746906.1"/>
    </source>
</evidence>
<evidence type="ECO:0000313" key="2">
    <source>
        <dbReference type="Proteomes" id="UP001427805"/>
    </source>
</evidence>
<dbReference type="SUPFAM" id="SSF160113">
    <property type="entry name" value="YegP-like"/>
    <property type="match status" value="1"/>
</dbReference>
<name>A0ABV0B8K1_9SPHN</name>
<reference evidence="1 2" key="1">
    <citation type="submission" date="2024-05" db="EMBL/GenBank/DDBJ databases">
        <title>Sphingomonas sp. HF-S3 16S ribosomal RNA gene Genome sequencing and assembly.</title>
        <authorList>
            <person name="Lee H."/>
        </authorList>
    </citation>
    <scope>NUCLEOTIDE SEQUENCE [LARGE SCALE GENOMIC DNA]</scope>
    <source>
        <strain evidence="1 2">HF-S3</strain>
    </source>
</reference>
<protein>
    <recommendedName>
        <fullName evidence="3">DUF1508 domain-containing protein</fullName>
    </recommendedName>
</protein>
<dbReference type="EMBL" id="JBDIZK010000003">
    <property type="protein sequence ID" value="MEN3746906.1"/>
    <property type="molecule type" value="Genomic_DNA"/>
</dbReference>
<keyword evidence="2" id="KW-1185">Reference proteome</keyword>
<sequence>MTKFVFELDVDDECGWRFTISDHSNDIVAMSVKYYPTLSAMLQDLRGLQPIAQAL</sequence>
<dbReference type="Proteomes" id="UP001427805">
    <property type="component" value="Unassembled WGS sequence"/>
</dbReference>